<evidence type="ECO:0000313" key="2">
    <source>
        <dbReference type="EMBL" id="GAA4256613.1"/>
    </source>
</evidence>
<feature type="region of interest" description="Disordered" evidence="1">
    <location>
        <begin position="61"/>
        <end position="86"/>
    </location>
</feature>
<keyword evidence="3" id="KW-1185">Reference proteome</keyword>
<name>A0ABP8DIH4_9ACTN</name>
<organism evidence="2 3">
    <name type="scientific">Dactylosporangium darangshiense</name>
    <dbReference type="NCBI Taxonomy" id="579108"/>
    <lineage>
        <taxon>Bacteria</taxon>
        <taxon>Bacillati</taxon>
        <taxon>Actinomycetota</taxon>
        <taxon>Actinomycetes</taxon>
        <taxon>Micromonosporales</taxon>
        <taxon>Micromonosporaceae</taxon>
        <taxon>Dactylosporangium</taxon>
    </lineage>
</organism>
<evidence type="ECO:0000256" key="1">
    <source>
        <dbReference type="SAM" id="MobiDB-lite"/>
    </source>
</evidence>
<feature type="compositionally biased region" description="Basic and acidic residues" evidence="1">
    <location>
        <begin position="61"/>
        <end position="74"/>
    </location>
</feature>
<gene>
    <name evidence="2" type="ORF">GCM10022255_070160</name>
</gene>
<reference evidence="3" key="1">
    <citation type="journal article" date="2019" name="Int. J. Syst. Evol. Microbiol.">
        <title>The Global Catalogue of Microorganisms (GCM) 10K type strain sequencing project: providing services to taxonomists for standard genome sequencing and annotation.</title>
        <authorList>
            <consortium name="The Broad Institute Genomics Platform"/>
            <consortium name="The Broad Institute Genome Sequencing Center for Infectious Disease"/>
            <person name="Wu L."/>
            <person name="Ma J."/>
        </authorList>
    </citation>
    <scope>NUCLEOTIDE SEQUENCE [LARGE SCALE GENOMIC DNA]</scope>
    <source>
        <strain evidence="3">JCM 17441</strain>
    </source>
</reference>
<accession>A0ABP8DIH4</accession>
<protein>
    <submittedName>
        <fullName evidence="2">Uncharacterized protein</fullName>
    </submittedName>
</protein>
<dbReference type="RefSeq" id="WP_345133585.1">
    <property type="nucleotide sequence ID" value="NZ_BAABAT010000024.1"/>
</dbReference>
<proteinExistence type="predicted"/>
<dbReference type="Proteomes" id="UP001500620">
    <property type="component" value="Unassembled WGS sequence"/>
</dbReference>
<evidence type="ECO:0000313" key="3">
    <source>
        <dbReference type="Proteomes" id="UP001500620"/>
    </source>
</evidence>
<sequence length="86" mass="10057">MGIFDSIARGLGSLRPLSDAELEDEREALRQRYVSSDNVGEASNLYNELHRYDEEMTRRANEAYKRDNPDATTRHREHGWYLPNDD</sequence>
<comment type="caution">
    <text evidence="2">The sequence shown here is derived from an EMBL/GenBank/DDBJ whole genome shotgun (WGS) entry which is preliminary data.</text>
</comment>
<dbReference type="EMBL" id="BAABAT010000024">
    <property type="protein sequence ID" value="GAA4256613.1"/>
    <property type="molecule type" value="Genomic_DNA"/>
</dbReference>